<dbReference type="SUPFAM" id="SSF46689">
    <property type="entry name" value="Homeodomain-like"/>
    <property type="match status" value="1"/>
</dbReference>
<feature type="compositionally biased region" description="Basic and acidic residues" evidence="5">
    <location>
        <begin position="329"/>
        <end position="342"/>
    </location>
</feature>
<dbReference type="Pfam" id="PF12731">
    <property type="entry name" value="Mating_N"/>
    <property type="match status" value="1"/>
</dbReference>
<feature type="compositionally biased region" description="Basic residues" evidence="5">
    <location>
        <begin position="384"/>
        <end position="397"/>
    </location>
</feature>
<dbReference type="EMBL" id="KN822005">
    <property type="protein sequence ID" value="KIM70215.1"/>
    <property type="molecule type" value="Genomic_DNA"/>
</dbReference>
<feature type="compositionally biased region" description="Polar residues" evidence="5">
    <location>
        <begin position="356"/>
        <end position="382"/>
    </location>
</feature>
<evidence type="ECO:0000256" key="5">
    <source>
        <dbReference type="SAM" id="MobiDB-lite"/>
    </source>
</evidence>
<evidence type="ECO:0008006" key="11">
    <source>
        <dbReference type="Google" id="ProtNLM"/>
    </source>
</evidence>
<keyword evidence="2" id="KW-0238">DNA-binding</keyword>
<dbReference type="OrthoDB" id="250329at2759"/>
<dbReference type="InterPro" id="IPR024333">
    <property type="entry name" value="Mating-type_A-alpha/beta_1_N"/>
</dbReference>
<feature type="domain" description="KN homeodomain" evidence="6">
    <location>
        <begin position="124"/>
        <end position="163"/>
    </location>
</feature>
<evidence type="ECO:0000313" key="9">
    <source>
        <dbReference type="EMBL" id="KIM70215.1"/>
    </source>
</evidence>
<proteinExistence type="inferred from homology"/>
<dbReference type="CDD" id="cd00086">
    <property type="entry name" value="homeodomain"/>
    <property type="match status" value="1"/>
</dbReference>
<dbReference type="InterPro" id="IPR008422">
    <property type="entry name" value="KN_HD"/>
</dbReference>
<feature type="region of interest" description="Disordered" evidence="5">
    <location>
        <begin position="251"/>
        <end position="425"/>
    </location>
</feature>
<dbReference type="Gene3D" id="1.10.10.60">
    <property type="entry name" value="Homeodomain-like"/>
    <property type="match status" value="1"/>
</dbReference>
<name>A0A0C3EBZ0_9AGAM</name>
<feature type="compositionally biased region" description="Acidic residues" evidence="5">
    <location>
        <begin position="306"/>
        <end position="316"/>
    </location>
</feature>
<keyword evidence="10" id="KW-1185">Reference proteome</keyword>
<reference evidence="10" key="2">
    <citation type="submission" date="2015-01" db="EMBL/GenBank/DDBJ databases">
        <title>Evolutionary Origins and Diversification of the Mycorrhizal Mutualists.</title>
        <authorList>
            <consortium name="DOE Joint Genome Institute"/>
            <consortium name="Mycorrhizal Genomics Consortium"/>
            <person name="Kohler A."/>
            <person name="Kuo A."/>
            <person name="Nagy L.G."/>
            <person name="Floudas D."/>
            <person name="Copeland A."/>
            <person name="Barry K.W."/>
            <person name="Cichocki N."/>
            <person name="Veneault-Fourrey C."/>
            <person name="LaButti K."/>
            <person name="Lindquist E.A."/>
            <person name="Lipzen A."/>
            <person name="Lundell T."/>
            <person name="Morin E."/>
            <person name="Murat C."/>
            <person name="Riley R."/>
            <person name="Ohm R."/>
            <person name="Sun H."/>
            <person name="Tunlid A."/>
            <person name="Henrissat B."/>
            <person name="Grigoriev I.V."/>
            <person name="Hibbett D.S."/>
            <person name="Martin F."/>
        </authorList>
    </citation>
    <scope>NUCLEOTIDE SEQUENCE [LARGE SCALE GENOMIC DNA]</scope>
    <source>
        <strain evidence="10">Foug A</strain>
    </source>
</reference>
<evidence type="ECO:0000259" key="6">
    <source>
        <dbReference type="Pfam" id="PF05920"/>
    </source>
</evidence>
<dbReference type="GO" id="GO:0003677">
    <property type="term" value="F:DNA binding"/>
    <property type="evidence" value="ECO:0007669"/>
    <property type="project" value="UniProtKB-KW"/>
</dbReference>
<reference evidence="9 10" key="1">
    <citation type="submission" date="2014-04" db="EMBL/GenBank/DDBJ databases">
        <authorList>
            <consortium name="DOE Joint Genome Institute"/>
            <person name="Kuo A."/>
            <person name="Kohler A."/>
            <person name="Nagy L.G."/>
            <person name="Floudas D."/>
            <person name="Copeland A."/>
            <person name="Barry K.W."/>
            <person name="Cichocki N."/>
            <person name="Veneault-Fourrey C."/>
            <person name="LaButti K."/>
            <person name="Lindquist E.A."/>
            <person name="Lipzen A."/>
            <person name="Lundell T."/>
            <person name="Morin E."/>
            <person name="Murat C."/>
            <person name="Sun H."/>
            <person name="Tunlid A."/>
            <person name="Henrissat B."/>
            <person name="Grigoriev I.V."/>
            <person name="Hibbett D.S."/>
            <person name="Martin F."/>
            <person name="Nordberg H.P."/>
            <person name="Cantor M.N."/>
            <person name="Hua S.X."/>
        </authorList>
    </citation>
    <scope>NUCLEOTIDE SEQUENCE [LARGE SCALE GENOMIC DNA]</scope>
    <source>
        <strain evidence="9 10">Foug A</strain>
    </source>
</reference>
<dbReference type="InterPro" id="IPR009057">
    <property type="entry name" value="Homeodomain-like_sf"/>
</dbReference>
<evidence type="ECO:0000259" key="7">
    <source>
        <dbReference type="Pfam" id="PF12731"/>
    </source>
</evidence>
<dbReference type="InterPro" id="IPR024441">
    <property type="entry name" value="Homeodomain1_C"/>
</dbReference>
<dbReference type="Pfam" id="PF05920">
    <property type="entry name" value="Homeobox_KN"/>
    <property type="match status" value="1"/>
</dbReference>
<keyword evidence="4" id="KW-0539">Nucleus</keyword>
<evidence type="ECO:0000256" key="4">
    <source>
        <dbReference type="ARBA" id="ARBA00023242"/>
    </source>
</evidence>
<dbReference type="Proteomes" id="UP000053989">
    <property type="component" value="Unassembled WGS sequence"/>
</dbReference>
<dbReference type="STRING" id="1036808.A0A0C3EBZ0"/>
<evidence type="ECO:0000256" key="1">
    <source>
        <dbReference type="ARBA" id="ARBA00005800"/>
    </source>
</evidence>
<evidence type="ECO:0000313" key="10">
    <source>
        <dbReference type="Proteomes" id="UP000053989"/>
    </source>
</evidence>
<evidence type="ECO:0000256" key="3">
    <source>
        <dbReference type="ARBA" id="ARBA00023155"/>
    </source>
</evidence>
<comment type="similarity">
    <text evidence="1">Belongs to the TALE/M-ATYP homeobox family.</text>
</comment>
<sequence>MDAQQLLRKRLACAEQGLLSALELGETQLSSYNSLWSTLVDDVSLGSKDLTHDTLDIANVVASRVSVVAECFVDMYRTHEELTGHFQADIQRILHQTTELERQPRSPSRLDESIPPFIAPAYRWLLANLHNPYPSSDVKSSISCTSGYPQSSIDSWFTSARRRMGWTIICREYFRGCRSEAVDAAYRVFVKEDPKRPVSSEVVQEFITMKVTAEGLYAATFNKSPLAGDLDNVVKDMTEDDRKILLEDKRRKAEEEEKGKTEKKGLKKARRASNWTFHDAPQSYRSPVQSGSGSPIPPIPVLEASLPDDSESESDGEIVPPCLAGHKRLSVEEANHDRDLRSGKRLRMSPPLIGASESSFSTPRTDYSEPLSDSGSIMNACSASRRRSHSNYPRKRRLSDVEANNGPKRPTGLMAGPRVHTVSDPLPRLPTDTYVDDWFNTNFSSLFDVPPPVDSNELDPSTLWEVQLFNDYTVPSSPPLPVDTRLLNETTSLGFDITGLNTLWNGSTTRDLDLSNIPSKLCTTQVENPLPTTLPSSSPRTVQLSPVDFNSLTCTIDHCIPHDFTIPDHTLGSSPIIDFAMLQLPFLPEAF</sequence>
<dbReference type="InterPro" id="IPR001356">
    <property type="entry name" value="HD"/>
</dbReference>
<accession>A0A0C3EBZ0</accession>
<evidence type="ECO:0000256" key="2">
    <source>
        <dbReference type="ARBA" id="ARBA00023125"/>
    </source>
</evidence>
<gene>
    <name evidence="9" type="ORF">SCLCIDRAFT_1207515</name>
</gene>
<dbReference type="AlphaFoldDB" id="A0A0C3EBZ0"/>
<dbReference type="Pfam" id="PF12737">
    <property type="entry name" value="Mating_C"/>
    <property type="match status" value="1"/>
</dbReference>
<evidence type="ECO:0000259" key="8">
    <source>
        <dbReference type="Pfam" id="PF12737"/>
    </source>
</evidence>
<dbReference type="GO" id="GO:0006355">
    <property type="term" value="P:regulation of DNA-templated transcription"/>
    <property type="evidence" value="ECO:0007669"/>
    <property type="project" value="InterPro"/>
</dbReference>
<dbReference type="InParanoid" id="A0A0C3EBZ0"/>
<feature type="compositionally biased region" description="Basic and acidic residues" evidence="5">
    <location>
        <begin position="251"/>
        <end position="264"/>
    </location>
</feature>
<feature type="domain" description="Mating-type protein C-terminal" evidence="8">
    <location>
        <begin position="201"/>
        <end position="494"/>
    </location>
</feature>
<organism evidence="9 10">
    <name type="scientific">Scleroderma citrinum Foug A</name>
    <dbReference type="NCBI Taxonomy" id="1036808"/>
    <lineage>
        <taxon>Eukaryota</taxon>
        <taxon>Fungi</taxon>
        <taxon>Dikarya</taxon>
        <taxon>Basidiomycota</taxon>
        <taxon>Agaricomycotina</taxon>
        <taxon>Agaricomycetes</taxon>
        <taxon>Agaricomycetidae</taxon>
        <taxon>Boletales</taxon>
        <taxon>Sclerodermatineae</taxon>
        <taxon>Sclerodermataceae</taxon>
        <taxon>Scleroderma</taxon>
    </lineage>
</organism>
<dbReference type="HOGENOM" id="CLU_021698_0_0_1"/>
<protein>
    <recommendedName>
        <fullName evidence="11">Homeobox KN domain-containing protein</fullName>
    </recommendedName>
</protein>
<keyword evidence="3" id="KW-0371">Homeobox</keyword>
<feature type="domain" description="Mating-type protein A-alpha/beta 1 N-terminal" evidence="7">
    <location>
        <begin position="6"/>
        <end position="86"/>
    </location>
</feature>